<accession>A0A150RIB4</accession>
<gene>
    <name evidence="1" type="ORF">BE17_38140</name>
</gene>
<protein>
    <submittedName>
        <fullName evidence="1">Uncharacterized protein</fullName>
    </submittedName>
</protein>
<evidence type="ECO:0000313" key="1">
    <source>
        <dbReference type="EMBL" id="KYF80007.1"/>
    </source>
</evidence>
<dbReference type="EMBL" id="JEMB01002587">
    <property type="protein sequence ID" value="KYF80007.1"/>
    <property type="molecule type" value="Genomic_DNA"/>
</dbReference>
<comment type="caution">
    <text evidence="1">The sequence shown here is derived from an EMBL/GenBank/DDBJ whole genome shotgun (WGS) entry which is preliminary data.</text>
</comment>
<reference evidence="1 2" key="1">
    <citation type="submission" date="2014-02" db="EMBL/GenBank/DDBJ databases">
        <title>The small core and large imbalanced accessory genome model reveals a collaborative survival strategy of Sorangium cellulosum strains in nature.</title>
        <authorList>
            <person name="Han K."/>
            <person name="Peng R."/>
            <person name="Blom J."/>
            <person name="Li Y.-Z."/>
        </authorList>
    </citation>
    <scope>NUCLEOTIDE SEQUENCE [LARGE SCALE GENOMIC DNA]</scope>
    <source>
        <strain evidence="1 2">So0011-07</strain>
    </source>
</reference>
<proteinExistence type="predicted"/>
<name>A0A150RIB4_SORCE</name>
<sequence>MTAFTLTLLAAVPFWLTDLLPMMARRAARVARVPDRPVPGPEHGMNFTQYVGGENPMPGLGPSWLRQPELTRFDYVLLRSPSPALLVHERIELVARDGQWALFTVRR</sequence>
<organism evidence="1 2">
    <name type="scientific">Sorangium cellulosum</name>
    <name type="common">Polyangium cellulosum</name>
    <dbReference type="NCBI Taxonomy" id="56"/>
    <lineage>
        <taxon>Bacteria</taxon>
        <taxon>Pseudomonadati</taxon>
        <taxon>Myxococcota</taxon>
        <taxon>Polyangia</taxon>
        <taxon>Polyangiales</taxon>
        <taxon>Polyangiaceae</taxon>
        <taxon>Sorangium</taxon>
    </lineage>
</organism>
<evidence type="ECO:0000313" key="2">
    <source>
        <dbReference type="Proteomes" id="UP000075635"/>
    </source>
</evidence>
<dbReference type="Proteomes" id="UP000075635">
    <property type="component" value="Unassembled WGS sequence"/>
</dbReference>
<dbReference type="AlphaFoldDB" id="A0A150RIB4"/>